<accession>A0A2R9T186</accession>
<dbReference type="RefSeq" id="WP_006207651.1">
    <property type="nucleotide sequence ID" value="NZ_ADHJ01000006.1"/>
</dbReference>
<evidence type="ECO:0000313" key="2">
    <source>
        <dbReference type="Proteomes" id="UP000003094"/>
    </source>
</evidence>
<keyword evidence="2" id="KW-1185">Reference proteome</keyword>
<comment type="caution">
    <text evidence="1">The sequence shown here is derived from an EMBL/GenBank/DDBJ whole genome shotgun (WGS) entry which is preliminary data.</text>
</comment>
<dbReference type="AlphaFoldDB" id="A0A2R9T186"/>
<gene>
    <name evidence="1" type="ORF">PVOR_03595</name>
</gene>
<dbReference type="Proteomes" id="UP000003094">
    <property type="component" value="Unassembled WGS sequence"/>
</dbReference>
<dbReference type="Gene3D" id="3.10.450.50">
    <property type="match status" value="1"/>
</dbReference>
<proteinExistence type="predicted"/>
<name>A0A2R9T186_9BACL</name>
<dbReference type="KEGG" id="pvo:PVOR_03595"/>
<organism evidence="1 2">
    <name type="scientific">Paenibacillus vortex V453</name>
    <dbReference type="NCBI Taxonomy" id="715225"/>
    <lineage>
        <taxon>Bacteria</taxon>
        <taxon>Bacillati</taxon>
        <taxon>Bacillota</taxon>
        <taxon>Bacilli</taxon>
        <taxon>Bacillales</taxon>
        <taxon>Paenibacillaceae</taxon>
        <taxon>Paenibacillus</taxon>
    </lineage>
</organism>
<dbReference type="Pfam" id="PF02810">
    <property type="entry name" value="SEC-C"/>
    <property type="match status" value="1"/>
</dbReference>
<reference evidence="1 2" key="1">
    <citation type="journal article" date="2010" name="BMC Genomics">
        <title>Genome sequence of the pattern forming Paenibacillus vortex bacterium reveals potential for thriving in complex environments.</title>
        <authorList>
            <person name="Sirota-Madi A."/>
            <person name="Olender T."/>
            <person name="Helman Y."/>
            <person name="Ingham C."/>
            <person name="Brainis I."/>
            <person name="Roth D."/>
            <person name="Hagi E."/>
            <person name="Brodsky L."/>
            <person name="Leshkowitz D."/>
            <person name="Galatenko V."/>
            <person name="Nikolaev V."/>
            <person name="Mugasimangalam R.C."/>
            <person name="Bransburg-Zabary S."/>
            <person name="Gutnick D.L."/>
            <person name="Lancet D."/>
            <person name="Ben-Jacob E."/>
        </authorList>
    </citation>
    <scope>NUCLEOTIDE SEQUENCE [LARGE SCALE GENOMIC DNA]</scope>
    <source>
        <strain evidence="1 2">V453</strain>
    </source>
</reference>
<protein>
    <recommendedName>
        <fullName evidence="3">SEC-C motif domain protein</fullName>
    </recommendedName>
</protein>
<dbReference type="InterPro" id="IPR004027">
    <property type="entry name" value="SEC_C_motif"/>
</dbReference>
<evidence type="ECO:0008006" key="3">
    <source>
        <dbReference type="Google" id="ProtNLM"/>
    </source>
</evidence>
<dbReference type="EMBL" id="ADHJ01000006">
    <property type="protein sequence ID" value="EFU43408.1"/>
    <property type="molecule type" value="Genomic_DNA"/>
</dbReference>
<evidence type="ECO:0000313" key="1">
    <source>
        <dbReference type="EMBL" id="EFU43408.1"/>
    </source>
</evidence>
<sequence length="220" mass="25805">MNENQFMKRMKNITYEAIKRFDESFEKNTYEYVLQYGFNDEGKYILFNGIGGNDFCPCGSGQKYKVCCSNIVEKLINSLERCTYVGSYETTKDRKKLPLSFNLSPIFELDIELNGKDKMLVRDIIHTHPTVVNYLYIISAKELAKAYAESEYARYMLNMIYDLEEDADANWEDFKKDNRPLNEKEKLYLIENKTAVPTATESMRRGIVEWLSSSQFILQR</sequence>
<dbReference type="SUPFAM" id="SSF103642">
    <property type="entry name" value="Sec-C motif"/>
    <property type="match status" value="1"/>
</dbReference>